<accession>A0A839RKJ4</accession>
<name>A0A839RKJ4_9ACTN</name>
<keyword evidence="1" id="KW-0472">Membrane</keyword>
<feature type="transmembrane region" description="Helical" evidence="1">
    <location>
        <begin position="259"/>
        <end position="281"/>
    </location>
</feature>
<dbReference type="EMBL" id="JACHWS010000001">
    <property type="protein sequence ID" value="MBB3036636.1"/>
    <property type="molecule type" value="Genomic_DNA"/>
</dbReference>
<dbReference type="OrthoDB" id="5243448at2"/>
<dbReference type="PANTHER" id="PTHR35337">
    <property type="entry name" value="SLR1478 PROTEIN"/>
    <property type="match status" value="1"/>
</dbReference>
<gene>
    <name evidence="2" type="ORF">FHU29_001070</name>
</gene>
<dbReference type="Pfam" id="PF01944">
    <property type="entry name" value="SpoIIM"/>
    <property type="match status" value="1"/>
</dbReference>
<dbReference type="PANTHER" id="PTHR35337:SF1">
    <property type="entry name" value="SLR1478 PROTEIN"/>
    <property type="match status" value="1"/>
</dbReference>
<proteinExistence type="predicted"/>
<feature type="transmembrane region" description="Helical" evidence="1">
    <location>
        <begin position="210"/>
        <end position="238"/>
    </location>
</feature>
<protein>
    <submittedName>
        <fullName evidence="2">Putative membrane protein SpoIIM required for sporulation</fullName>
    </submittedName>
</protein>
<feature type="transmembrane region" description="Helical" evidence="1">
    <location>
        <begin position="287"/>
        <end position="307"/>
    </location>
</feature>
<feature type="transmembrane region" description="Helical" evidence="1">
    <location>
        <begin position="102"/>
        <end position="122"/>
    </location>
</feature>
<dbReference type="Proteomes" id="UP000567922">
    <property type="component" value="Unassembled WGS sequence"/>
</dbReference>
<keyword evidence="3" id="KW-1185">Reference proteome</keyword>
<dbReference type="AlphaFoldDB" id="A0A839RKJ4"/>
<comment type="caution">
    <text evidence="2">The sequence shown here is derived from an EMBL/GenBank/DDBJ whole genome shotgun (WGS) entry which is preliminary data.</text>
</comment>
<evidence type="ECO:0000256" key="1">
    <source>
        <dbReference type="SAM" id="Phobius"/>
    </source>
</evidence>
<sequence>MDVDLFVEKYRDEWDRLRVLTRRSGRLSGAEADELITLYQRAATHLSIVRSAAPDPVLVDRLTMLVSQARAATTGTSAPGWRDAGMFFAQRFPAAVYRARHWWVPTAALFLLVSGVIAAWVASSPAVQSAIAAPDSIAELTRPGGDFETYYSSEPAASFAAQVWTNNAYIAAASLVVGLLIVPVVFILFVNAMNVGVAAGLMADAGRLDVFFGLITPHGLLELTAVFVAAGAGMRLGWTLIDPGPRPRARALAEEGRTVAGMALGLAVVLLISGVIEAFVTPSGMSTAARVGIGVAAELAFLVYVFVLGRRAALAGETGDIDARSAGDVAPVAA</sequence>
<organism evidence="2 3">
    <name type="scientific">Hoyosella altamirensis</name>
    <dbReference type="NCBI Taxonomy" id="616997"/>
    <lineage>
        <taxon>Bacteria</taxon>
        <taxon>Bacillati</taxon>
        <taxon>Actinomycetota</taxon>
        <taxon>Actinomycetes</taxon>
        <taxon>Mycobacteriales</taxon>
        <taxon>Hoyosellaceae</taxon>
        <taxon>Hoyosella</taxon>
    </lineage>
</organism>
<dbReference type="RefSeq" id="WP_064440947.1">
    <property type="nucleotide sequence ID" value="NZ_BDDI01000010.1"/>
</dbReference>
<evidence type="ECO:0000313" key="3">
    <source>
        <dbReference type="Proteomes" id="UP000567922"/>
    </source>
</evidence>
<evidence type="ECO:0000313" key="2">
    <source>
        <dbReference type="EMBL" id="MBB3036636.1"/>
    </source>
</evidence>
<dbReference type="InterPro" id="IPR002798">
    <property type="entry name" value="SpoIIM-like"/>
</dbReference>
<reference evidence="2 3" key="1">
    <citation type="submission" date="2020-08" db="EMBL/GenBank/DDBJ databases">
        <title>Sequencing the genomes of 1000 actinobacteria strains.</title>
        <authorList>
            <person name="Klenk H.-P."/>
        </authorList>
    </citation>
    <scope>NUCLEOTIDE SEQUENCE [LARGE SCALE GENOMIC DNA]</scope>
    <source>
        <strain evidence="2 3">DSM 45258</strain>
    </source>
</reference>
<feature type="transmembrane region" description="Helical" evidence="1">
    <location>
        <begin position="168"/>
        <end position="190"/>
    </location>
</feature>
<keyword evidence="1" id="KW-1133">Transmembrane helix</keyword>
<keyword evidence="1" id="KW-0812">Transmembrane</keyword>